<gene>
    <name evidence="2" type="ORF">MSHOH_3816</name>
</gene>
<dbReference type="GeneID" id="24833176"/>
<dbReference type="EMBL" id="CP009516">
    <property type="protein sequence ID" value="AKB80299.1"/>
    <property type="molecule type" value="Genomic_DNA"/>
</dbReference>
<reference evidence="2 3" key="1">
    <citation type="submission" date="2014-07" db="EMBL/GenBank/DDBJ databases">
        <title>Methanogenic archaea and the global carbon cycle.</title>
        <authorList>
            <person name="Henriksen J.R."/>
            <person name="Luke J."/>
            <person name="Reinhart S."/>
            <person name="Benedict M.N."/>
            <person name="Youngblut N.D."/>
            <person name="Metcalf M.E."/>
            <person name="Whitaker R.J."/>
            <person name="Metcalf W.W."/>
        </authorList>
    </citation>
    <scope>NUCLEOTIDE SEQUENCE [LARGE SCALE GENOMIC DNA]</scope>
    <source>
        <strain evidence="2 3">HB-1</strain>
    </source>
</reference>
<keyword evidence="1" id="KW-0472">Membrane</keyword>
<dbReference type="KEGG" id="mhor:MSHOH_3816"/>
<feature type="transmembrane region" description="Helical" evidence="1">
    <location>
        <begin position="188"/>
        <end position="204"/>
    </location>
</feature>
<name>A0A0E3SDX3_9EURY</name>
<dbReference type="HOGENOM" id="CLU_071221_0_0_2"/>
<protein>
    <submittedName>
        <fullName evidence="2">Uncharacterized protein</fullName>
    </submittedName>
</protein>
<evidence type="ECO:0000313" key="2">
    <source>
        <dbReference type="EMBL" id="AKB80299.1"/>
    </source>
</evidence>
<keyword evidence="1" id="KW-0812">Transmembrane</keyword>
<accession>A0A0E3SDX3</accession>
<dbReference type="AlphaFoldDB" id="A0A0E3SDX3"/>
<sequence length="206" mass="23073">MLKRRNIGKWLTLIICVSVFLCASASADDNELNDSEYDEEIPALPNYGPELFEEIKNDPRFIAARGTMPEIGKEEEEKQKWINLLTNCSGFSDLPFKIDPYMRSNGGSVVTFGCSGMGGYLYVEFDKNTPENINESIIDEIYQIIEDHCEKEGINEVPVVFIWGEVAIEDRGGEKGADGETTTRQTPGFTSIMVILGLLSLLVFKR</sequence>
<evidence type="ECO:0000256" key="1">
    <source>
        <dbReference type="SAM" id="Phobius"/>
    </source>
</evidence>
<keyword evidence="3" id="KW-1185">Reference proteome</keyword>
<organism evidence="2 3">
    <name type="scientific">Methanosarcina horonobensis HB-1 = JCM 15518</name>
    <dbReference type="NCBI Taxonomy" id="1434110"/>
    <lineage>
        <taxon>Archaea</taxon>
        <taxon>Methanobacteriati</taxon>
        <taxon>Methanobacteriota</taxon>
        <taxon>Stenosarchaea group</taxon>
        <taxon>Methanomicrobia</taxon>
        <taxon>Methanosarcinales</taxon>
        <taxon>Methanosarcinaceae</taxon>
        <taxon>Methanosarcina</taxon>
    </lineage>
</organism>
<dbReference type="Proteomes" id="UP000033101">
    <property type="component" value="Chromosome"/>
</dbReference>
<dbReference type="OrthoDB" id="136081at2157"/>
<evidence type="ECO:0000313" key="3">
    <source>
        <dbReference type="Proteomes" id="UP000033101"/>
    </source>
</evidence>
<proteinExistence type="predicted"/>
<dbReference type="RefSeq" id="WP_052730950.1">
    <property type="nucleotide sequence ID" value="NZ_BBCW01000004.1"/>
</dbReference>
<keyword evidence="1" id="KW-1133">Transmembrane helix</keyword>
<dbReference type="PATRIC" id="fig|1434110.4.peg.4867"/>